<evidence type="ECO:0000313" key="3">
    <source>
        <dbReference type="Proteomes" id="UP001283361"/>
    </source>
</evidence>
<evidence type="ECO:0000256" key="1">
    <source>
        <dbReference type="SAM" id="MobiDB-lite"/>
    </source>
</evidence>
<organism evidence="2 3">
    <name type="scientific">Elysia crispata</name>
    <name type="common">lettuce slug</name>
    <dbReference type="NCBI Taxonomy" id="231223"/>
    <lineage>
        <taxon>Eukaryota</taxon>
        <taxon>Metazoa</taxon>
        <taxon>Spiralia</taxon>
        <taxon>Lophotrochozoa</taxon>
        <taxon>Mollusca</taxon>
        <taxon>Gastropoda</taxon>
        <taxon>Heterobranchia</taxon>
        <taxon>Euthyneura</taxon>
        <taxon>Panpulmonata</taxon>
        <taxon>Sacoglossa</taxon>
        <taxon>Placobranchoidea</taxon>
        <taxon>Plakobranchidae</taxon>
        <taxon>Elysia</taxon>
    </lineage>
</organism>
<feature type="region of interest" description="Disordered" evidence="1">
    <location>
        <begin position="1"/>
        <end position="20"/>
    </location>
</feature>
<dbReference type="EMBL" id="JAWDGP010002410">
    <property type="protein sequence ID" value="KAK3783459.1"/>
    <property type="molecule type" value="Genomic_DNA"/>
</dbReference>
<sequence>MPLETISHSSPLEGYPGSATNLDLVNDASDTYRSGPNNGLRLAEAPRMAVLLAVLASAADTGEVVRLILAV</sequence>
<name>A0AAE1A8Y5_9GAST</name>
<feature type="compositionally biased region" description="Polar residues" evidence="1">
    <location>
        <begin position="1"/>
        <end position="10"/>
    </location>
</feature>
<comment type="caution">
    <text evidence="2">The sequence shown here is derived from an EMBL/GenBank/DDBJ whole genome shotgun (WGS) entry which is preliminary data.</text>
</comment>
<dbReference type="AlphaFoldDB" id="A0AAE1A8Y5"/>
<protein>
    <submittedName>
        <fullName evidence="2">Uncharacterized protein</fullName>
    </submittedName>
</protein>
<gene>
    <name evidence="2" type="ORF">RRG08_033716</name>
</gene>
<evidence type="ECO:0000313" key="2">
    <source>
        <dbReference type="EMBL" id="KAK3783459.1"/>
    </source>
</evidence>
<accession>A0AAE1A8Y5</accession>
<dbReference type="Proteomes" id="UP001283361">
    <property type="component" value="Unassembled WGS sequence"/>
</dbReference>
<keyword evidence="3" id="KW-1185">Reference proteome</keyword>
<reference evidence="2" key="1">
    <citation type="journal article" date="2023" name="G3 (Bethesda)">
        <title>A reference genome for the long-term kleptoplast-retaining sea slug Elysia crispata morphotype clarki.</title>
        <authorList>
            <person name="Eastman K.E."/>
            <person name="Pendleton A.L."/>
            <person name="Shaikh M.A."/>
            <person name="Suttiyut T."/>
            <person name="Ogas R."/>
            <person name="Tomko P."/>
            <person name="Gavelis G."/>
            <person name="Widhalm J.R."/>
            <person name="Wisecaver J.H."/>
        </authorList>
    </citation>
    <scope>NUCLEOTIDE SEQUENCE</scope>
    <source>
        <strain evidence="2">ECLA1</strain>
    </source>
</reference>
<proteinExistence type="predicted"/>